<protein>
    <recommendedName>
        <fullName evidence="4">BZIP domain-containing protein</fullName>
    </recommendedName>
</protein>
<evidence type="ECO:0000256" key="1">
    <source>
        <dbReference type="SAM" id="MobiDB-lite"/>
    </source>
</evidence>
<evidence type="ECO:0008006" key="4">
    <source>
        <dbReference type="Google" id="ProtNLM"/>
    </source>
</evidence>
<dbReference type="PANTHER" id="PTHR37012:SF7">
    <property type="entry name" value="B-ZIP TRANSCRIPTION FACTOR (EUROFUNG)-RELATED"/>
    <property type="match status" value="1"/>
</dbReference>
<evidence type="ECO:0000313" key="2">
    <source>
        <dbReference type="EMBL" id="KAF2856489.1"/>
    </source>
</evidence>
<proteinExistence type="predicted"/>
<feature type="compositionally biased region" description="Basic and acidic residues" evidence="1">
    <location>
        <begin position="31"/>
        <end position="54"/>
    </location>
</feature>
<dbReference type="CDD" id="cd14688">
    <property type="entry name" value="bZIP_YAP"/>
    <property type="match status" value="1"/>
</dbReference>
<dbReference type="Proteomes" id="UP000799423">
    <property type="component" value="Unassembled WGS sequence"/>
</dbReference>
<feature type="region of interest" description="Disordered" evidence="1">
    <location>
        <begin position="1"/>
        <end position="54"/>
    </location>
</feature>
<feature type="region of interest" description="Disordered" evidence="1">
    <location>
        <begin position="108"/>
        <end position="165"/>
    </location>
</feature>
<dbReference type="Gene3D" id="1.20.5.170">
    <property type="match status" value="1"/>
</dbReference>
<reference evidence="2" key="1">
    <citation type="submission" date="2020-01" db="EMBL/GenBank/DDBJ databases">
        <authorList>
            <consortium name="DOE Joint Genome Institute"/>
            <person name="Haridas S."/>
            <person name="Albert R."/>
            <person name="Binder M."/>
            <person name="Bloem J."/>
            <person name="Labutti K."/>
            <person name="Salamov A."/>
            <person name="Andreopoulos B."/>
            <person name="Baker S.E."/>
            <person name="Barry K."/>
            <person name="Bills G."/>
            <person name="Bluhm B.H."/>
            <person name="Cannon C."/>
            <person name="Castanera R."/>
            <person name="Culley D.E."/>
            <person name="Daum C."/>
            <person name="Ezra D."/>
            <person name="Gonzalez J.B."/>
            <person name="Henrissat B."/>
            <person name="Kuo A."/>
            <person name="Liang C."/>
            <person name="Lipzen A."/>
            <person name="Lutzoni F."/>
            <person name="Magnuson J."/>
            <person name="Mondo S."/>
            <person name="Nolan M."/>
            <person name="Ohm R."/>
            <person name="Pangilinan J."/>
            <person name="Park H.-J."/>
            <person name="Ramirez L."/>
            <person name="Alfaro M."/>
            <person name="Sun H."/>
            <person name="Tritt A."/>
            <person name="Yoshinaga Y."/>
            <person name="Zwiers L.-H."/>
            <person name="Turgeon B.G."/>
            <person name="Goodwin S.B."/>
            <person name="Spatafora J.W."/>
            <person name="Crous P.W."/>
            <person name="Grigoriev I.V."/>
        </authorList>
    </citation>
    <scope>NUCLEOTIDE SEQUENCE</scope>
    <source>
        <strain evidence="2">IPT5</strain>
    </source>
</reference>
<accession>A0A6A7BPP8</accession>
<dbReference type="Pfam" id="PF11905">
    <property type="entry name" value="DUF3425"/>
    <property type="match status" value="1"/>
</dbReference>
<organism evidence="2 3">
    <name type="scientific">Plenodomus tracheiphilus IPT5</name>
    <dbReference type="NCBI Taxonomy" id="1408161"/>
    <lineage>
        <taxon>Eukaryota</taxon>
        <taxon>Fungi</taxon>
        <taxon>Dikarya</taxon>
        <taxon>Ascomycota</taxon>
        <taxon>Pezizomycotina</taxon>
        <taxon>Dothideomycetes</taxon>
        <taxon>Pleosporomycetidae</taxon>
        <taxon>Pleosporales</taxon>
        <taxon>Pleosporineae</taxon>
        <taxon>Leptosphaeriaceae</taxon>
        <taxon>Plenodomus</taxon>
    </lineage>
</organism>
<evidence type="ECO:0000313" key="3">
    <source>
        <dbReference type="Proteomes" id="UP000799423"/>
    </source>
</evidence>
<dbReference type="OrthoDB" id="5086080at2759"/>
<keyword evidence="3" id="KW-1185">Reference proteome</keyword>
<dbReference type="PANTHER" id="PTHR37012">
    <property type="entry name" value="B-ZIP TRANSCRIPTION FACTOR (EUROFUNG)-RELATED"/>
    <property type="match status" value="1"/>
</dbReference>
<feature type="compositionally biased region" description="Low complexity" evidence="1">
    <location>
        <begin position="126"/>
        <end position="136"/>
    </location>
</feature>
<sequence>MVNQGASEAAPPQTPAAPAVKRKRRASCLGEQERRERKRAIDREAQRSLREKTKTHIAELERTIQILRDQDRNGATASLLSEIEELRAENDRLRDVIESVRGVVGGDVLSRNTAPANPANGGGGDNSPAASSADQSSPKRRATSFATDVKPPTQSPLDKPDLFEPVAARSRSLDLDGMTMMPELVTSIVPDQDIQVVHNFQPVAESPEEEFFGPSWRCPSPVVLHIGNPEPPVFITPNEKCPTWKKANEIYGDVFKYRKGTGLLTAPQSDAAEAGLLYLGIKHGWNMLSDNWRQSPALVIQKQIDMLLFRHLPKMIRLALAYKSFKLLKYYLKATKEELDKVPEWLRPSHGQLITKHPASIDFFAWPSLRNRLISCQETIFKSGEFSRCYSDYAQFDWPFAFEDTFFLDETTGTYYPSPLFERYHNDLQYWTVNPKFSEKFPEVVADIDMDRRRFKEIEGHR</sequence>
<dbReference type="EMBL" id="MU006288">
    <property type="protein sequence ID" value="KAF2856489.1"/>
    <property type="molecule type" value="Genomic_DNA"/>
</dbReference>
<dbReference type="AlphaFoldDB" id="A0A6A7BPP8"/>
<dbReference type="InterPro" id="IPR021833">
    <property type="entry name" value="DUF3425"/>
</dbReference>
<feature type="compositionally biased region" description="Low complexity" evidence="1">
    <location>
        <begin position="1"/>
        <end position="19"/>
    </location>
</feature>
<name>A0A6A7BPP8_9PLEO</name>
<gene>
    <name evidence="2" type="ORF">T440DRAFT_484648</name>
</gene>